<dbReference type="PANTHER" id="PTHR34219">
    <property type="entry name" value="IRON-REGULATED INNER MEMBRANE PROTEIN-RELATED"/>
    <property type="match status" value="1"/>
</dbReference>
<keyword evidence="1" id="KW-0472">Membrane</keyword>
<proteinExistence type="predicted"/>
<dbReference type="PANTHER" id="PTHR34219:SF9">
    <property type="entry name" value="IRON-REGULATED INNER MEMBRANE PROTEIN"/>
    <property type="match status" value="1"/>
</dbReference>
<feature type="transmembrane region" description="Helical" evidence="1">
    <location>
        <begin position="14"/>
        <end position="34"/>
    </location>
</feature>
<dbReference type="InterPro" id="IPR005625">
    <property type="entry name" value="PepSY-ass_TM"/>
</dbReference>
<evidence type="ECO:0000256" key="1">
    <source>
        <dbReference type="SAM" id="Phobius"/>
    </source>
</evidence>
<gene>
    <name evidence="2" type="ORF">I9W95_16880</name>
</gene>
<keyword evidence="1" id="KW-0812">Transmembrane</keyword>
<dbReference type="EMBL" id="JAEDAH010000103">
    <property type="protein sequence ID" value="MCA6065273.1"/>
    <property type="molecule type" value="Genomic_DNA"/>
</dbReference>
<feature type="transmembrane region" description="Helical" evidence="1">
    <location>
        <begin position="444"/>
        <end position="461"/>
    </location>
</feature>
<reference evidence="2 3" key="1">
    <citation type="submission" date="2020-12" db="EMBL/GenBank/DDBJ databases">
        <title>Novel Thalassolituus-related marine hydrocarbonoclastic bacteria mediated algae-derived hydrocarbons mineralization in twilight zone of the northern South China Sea.</title>
        <authorList>
            <person name="Dong C."/>
        </authorList>
    </citation>
    <scope>NUCLEOTIDE SEQUENCE [LARGE SCALE GENOMIC DNA]</scope>
    <source>
        <strain evidence="2 3">IMCC1826</strain>
    </source>
</reference>
<comment type="caution">
    <text evidence="2">The sequence shown here is derived from an EMBL/GenBank/DDBJ whole genome shotgun (WGS) entry which is preliminary data.</text>
</comment>
<feature type="transmembrane region" description="Helical" evidence="1">
    <location>
        <begin position="495"/>
        <end position="519"/>
    </location>
</feature>
<keyword evidence="3" id="KW-1185">Reference proteome</keyword>
<organism evidence="2 3">
    <name type="scientific">Thalassolituus marinus</name>
    <dbReference type="NCBI Taxonomy" id="671053"/>
    <lineage>
        <taxon>Bacteria</taxon>
        <taxon>Pseudomonadati</taxon>
        <taxon>Pseudomonadota</taxon>
        <taxon>Gammaproteobacteria</taxon>
        <taxon>Oceanospirillales</taxon>
        <taxon>Oceanospirillaceae</taxon>
        <taxon>Thalassolituus</taxon>
    </lineage>
</organism>
<feature type="transmembrane region" description="Helical" evidence="1">
    <location>
        <begin position="360"/>
        <end position="380"/>
    </location>
</feature>
<sequence length="541" mass="59507">MKISSDILRVYKSLHTWVGITSGLLLFIGFYAGALTMFKQPLDRWAAAPLVQLSAADSQQLDSLINEVLQQHPSARQDITVYLKQDESISAPLRWEVHDKQDEHGHGIDLDAQAWHAGFNALGEPVSEPVKQSLLGDLIDQLHRTAGIPGHVGDEQLGILILGVAGLLYALALISGLIILLPTLVKDFFLLRAGKNKKRFWLDAHNVIGITSLPFHLIIAFTVVVFAFHDVFYGTLAKTVYAEVPMFGSRGGAPAVQYDLTELAPVADVIHQVKQAAPAFEVTQLRYMGLEGPRPLIRASIYNPDYLVHGPVTAYTGVHPYTGEVVMKNMIPGEGSDWSGIVMHFFALHFGSFGGDPVRWMYFLLGLSGAFLFYSGNLLWVESRRKKQKRDQPLPQQTRSVRWMAAATVGVCLGCIAAVSAAIAGAKLGHWLSAADINGFYLQVYYGIFFGAVVWAFWRGAARAAVHLLRLCALTTLLIPLSTLAGWLWPPSAIWAHMSVPTLMVDVTALVAGAVFWWAAERAKRRMVTATRDSIWSLQTA</sequence>
<name>A0ABS7ZVW9_9GAMM</name>
<accession>A0ABS7ZVW9</accession>
<protein>
    <submittedName>
        <fullName evidence="2">PepSY domain-containing protein</fullName>
    </submittedName>
</protein>
<feature type="transmembrane region" description="Helical" evidence="1">
    <location>
        <begin position="159"/>
        <end position="185"/>
    </location>
</feature>
<evidence type="ECO:0000313" key="2">
    <source>
        <dbReference type="EMBL" id="MCA6065273.1"/>
    </source>
</evidence>
<dbReference type="Pfam" id="PF03929">
    <property type="entry name" value="PepSY_TM"/>
    <property type="match status" value="1"/>
</dbReference>
<dbReference type="RefSeq" id="WP_225677058.1">
    <property type="nucleotide sequence ID" value="NZ_JAEDAH010000103.1"/>
</dbReference>
<dbReference type="Proteomes" id="UP000714380">
    <property type="component" value="Unassembled WGS sequence"/>
</dbReference>
<feature type="transmembrane region" description="Helical" evidence="1">
    <location>
        <begin position="206"/>
        <end position="228"/>
    </location>
</feature>
<feature type="transmembrane region" description="Helical" evidence="1">
    <location>
        <begin position="401"/>
        <end position="424"/>
    </location>
</feature>
<keyword evidence="1" id="KW-1133">Transmembrane helix</keyword>
<evidence type="ECO:0000313" key="3">
    <source>
        <dbReference type="Proteomes" id="UP000714380"/>
    </source>
</evidence>
<feature type="transmembrane region" description="Helical" evidence="1">
    <location>
        <begin position="468"/>
        <end position="489"/>
    </location>
</feature>